<evidence type="ECO:0000256" key="5">
    <source>
        <dbReference type="ARBA" id="ARBA00023136"/>
    </source>
</evidence>
<proteinExistence type="inferred from homology"/>
<dbReference type="GO" id="GO:0016132">
    <property type="term" value="P:brassinosteroid biosynthetic process"/>
    <property type="evidence" value="ECO:0007669"/>
    <property type="project" value="TreeGrafter"/>
</dbReference>
<comment type="similarity">
    <text evidence="2">Belongs to the steroid 5-alpha reductase family.</text>
</comment>
<feature type="domain" description="3-oxo-5-alpha-steroid 4-dehydrogenase C-terminal" evidence="7">
    <location>
        <begin position="280"/>
        <end position="358"/>
    </location>
</feature>
<comment type="caution">
    <text evidence="8">The sequence shown here is derived from an EMBL/GenBank/DDBJ whole genome shotgun (WGS) entry which is preliminary data.</text>
</comment>
<evidence type="ECO:0000256" key="4">
    <source>
        <dbReference type="ARBA" id="ARBA00022989"/>
    </source>
</evidence>
<sequence>MFPTCETIDSEALYWTNVSLLSVTAIIIVASFHSQFKEAAPYGRHSEPSAVAKWGPQVHQRVGHMISDFLPGIPGCLGVYLVYAYRSDFSQAAINWVLLSLWLLHYLYRGLLHPLIMPYSSRTVAVGITVAGLFPNVLFAYLIAAQLACTVYPSDWEKDPRFIIGVILYALGTGINRWADLKLRAGRLALRRRRQQPPQQHGGGVDVSGAAAAVAPISAGGEGSGSAAAAVRQGLLDREDADGSSGADAAATVGGADAAGAAAKGASAAAAGSASASIRDQYFVPSGGLFELVSSPNYLGEMVEWFGYALALWSYPGLAWALFGASTFIPRALVHQRWYRQNFPEYPRSRKALIPFLL</sequence>
<gene>
    <name evidence="8" type="ORF">HYH03_009465</name>
</gene>
<keyword evidence="9" id="KW-1185">Reference proteome</keyword>
<dbReference type="Pfam" id="PF02544">
    <property type="entry name" value="Steroid_dh"/>
    <property type="match status" value="1"/>
</dbReference>
<feature type="transmembrane region" description="Helical" evidence="6">
    <location>
        <begin position="124"/>
        <end position="148"/>
    </location>
</feature>
<protein>
    <recommendedName>
        <fullName evidence="7">3-oxo-5-alpha-steroid 4-dehydrogenase C-terminal domain-containing protein</fullName>
    </recommendedName>
</protein>
<keyword evidence="4 6" id="KW-1133">Transmembrane helix</keyword>
<dbReference type="AlphaFoldDB" id="A0A836BX64"/>
<evidence type="ECO:0000256" key="1">
    <source>
        <dbReference type="ARBA" id="ARBA00004141"/>
    </source>
</evidence>
<dbReference type="PANTHER" id="PTHR10556:SF43">
    <property type="entry name" value="STEROID 5-ALPHA-REDUCTASE DET2"/>
    <property type="match status" value="1"/>
</dbReference>
<keyword evidence="5 6" id="KW-0472">Membrane</keyword>
<name>A0A836BX64_9CHLO</name>
<dbReference type="GO" id="GO:0016020">
    <property type="term" value="C:membrane"/>
    <property type="evidence" value="ECO:0007669"/>
    <property type="project" value="UniProtKB-SubCell"/>
</dbReference>
<reference evidence="8" key="1">
    <citation type="journal article" date="2020" name="bioRxiv">
        <title>Comparative genomics of Chlamydomonas.</title>
        <authorList>
            <person name="Craig R.J."/>
            <person name="Hasan A.R."/>
            <person name="Ness R.W."/>
            <person name="Keightley P.D."/>
        </authorList>
    </citation>
    <scope>NUCLEOTIDE SEQUENCE</scope>
    <source>
        <strain evidence="8">CCAP 11/70</strain>
    </source>
</reference>
<feature type="transmembrane region" description="Helical" evidence="6">
    <location>
        <begin position="92"/>
        <end position="112"/>
    </location>
</feature>
<organism evidence="8 9">
    <name type="scientific">Edaphochlamys debaryana</name>
    <dbReference type="NCBI Taxonomy" id="47281"/>
    <lineage>
        <taxon>Eukaryota</taxon>
        <taxon>Viridiplantae</taxon>
        <taxon>Chlorophyta</taxon>
        <taxon>core chlorophytes</taxon>
        <taxon>Chlorophyceae</taxon>
        <taxon>CS clade</taxon>
        <taxon>Chlamydomonadales</taxon>
        <taxon>Chlamydomonadales incertae sedis</taxon>
        <taxon>Edaphochlamys</taxon>
    </lineage>
</organism>
<evidence type="ECO:0000256" key="2">
    <source>
        <dbReference type="ARBA" id="ARBA00007742"/>
    </source>
</evidence>
<evidence type="ECO:0000256" key="3">
    <source>
        <dbReference type="ARBA" id="ARBA00022692"/>
    </source>
</evidence>
<feature type="transmembrane region" description="Helical" evidence="6">
    <location>
        <begin position="12"/>
        <end position="32"/>
    </location>
</feature>
<dbReference type="EMBL" id="JAEHOE010000046">
    <property type="protein sequence ID" value="KAG2492220.1"/>
    <property type="molecule type" value="Genomic_DNA"/>
</dbReference>
<dbReference type="InterPro" id="IPR039357">
    <property type="entry name" value="SRD5A/TECR"/>
</dbReference>
<dbReference type="Gene3D" id="1.20.120.1630">
    <property type="match status" value="1"/>
</dbReference>
<dbReference type="PROSITE" id="PS50244">
    <property type="entry name" value="S5A_REDUCTASE"/>
    <property type="match status" value="1"/>
</dbReference>
<accession>A0A836BX64</accession>
<evidence type="ECO:0000256" key="6">
    <source>
        <dbReference type="SAM" id="Phobius"/>
    </source>
</evidence>
<dbReference type="Proteomes" id="UP000612055">
    <property type="component" value="Unassembled WGS sequence"/>
</dbReference>
<evidence type="ECO:0000313" key="8">
    <source>
        <dbReference type="EMBL" id="KAG2492220.1"/>
    </source>
</evidence>
<evidence type="ECO:0000259" key="7">
    <source>
        <dbReference type="Pfam" id="PF02544"/>
    </source>
</evidence>
<comment type="subcellular location">
    <subcellularLocation>
        <location evidence="1">Membrane</location>
        <topology evidence="1">Multi-pass membrane protein</topology>
    </subcellularLocation>
</comment>
<keyword evidence="3 6" id="KW-0812">Transmembrane</keyword>
<dbReference type="InterPro" id="IPR001104">
    <property type="entry name" value="3-oxo-5_a-steroid_4-DH_C"/>
</dbReference>
<evidence type="ECO:0000313" key="9">
    <source>
        <dbReference type="Proteomes" id="UP000612055"/>
    </source>
</evidence>
<dbReference type="OrthoDB" id="5788137at2759"/>
<dbReference type="PANTHER" id="PTHR10556">
    <property type="entry name" value="3-OXO-5-ALPHA-STEROID 4-DEHYDROGENASE"/>
    <property type="match status" value="1"/>
</dbReference>
<dbReference type="GO" id="GO:0016627">
    <property type="term" value="F:oxidoreductase activity, acting on the CH-CH group of donors"/>
    <property type="evidence" value="ECO:0007669"/>
    <property type="project" value="InterPro"/>
</dbReference>
<feature type="transmembrane region" description="Helical" evidence="6">
    <location>
        <begin position="160"/>
        <end position="179"/>
    </location>
</feature>